<evidence type="ECO:0000313" key="1">
    <source>
        <dbReference type="EMBL" id="KAF8660517.1"/>
    </source>
</evidence>
<organism evidence="1 2">
    <name type="scientific">Digitaria exilis</name>
    <dbReference type="NCBI Taxonomy" id="1010633"/>
    <lineage>
        <taxon>Eukaryota</taxon>
        <taxon>Viridiplantae</taxon>
        <taxon>Streptophyta</taxon>
        <taxon>Embryophyta</taxon>
        <taxon>Tracheophyta</taxon>
        <taxon>Spermatophyta</taxon>
        <taxon>Magnoliopsida</taxon>
        <taxon>Liliopsida</taxon>
        <taxon>Poales</taxon>
        <taxon>Poaceae</taxon>
        <taxon>PACMAD clade</taxon>
        <taxon>Panicoideae</taxon>
        <taxon>Panicodae</taxon>
        <taxon>Paniceae</taxon>
        <taxon>Anthephorinae</taxon>
        <taxon>Digitaria</taxon>
    </lineage>
</organism>
<dbReference type="EMBL" id="JACEFO010002440">
    <property type="protein sequence ID" value="KAF8660517.1"/>
    <property type="molecule type" value="Genomic_DNA"/>
</dbReference>
<name>A0A835AF43_9POAL</name>
<reference evidence="1" key="1">
    <citation type="submission" date="2020-07" db="EMBL/GenBank/DDBJ databases">
        <title>Genome sequence and genetic diversity analysis of an under-domesticated orphan crop, white fonio (Digitaria exilis).</title>
        <authorList>
            <person name="Bennetzen J.L."/>
            <person name="Chen S."/>
            <person name="Ma X."/>
            <person name="Wang X."/>
            <person name="Yssel A.E.J."/>
            <person name="Chaluvadi S.R."/>
            <person name="Johnson M."/>
            <person name="Gangashetty P."/>
            <person name="Hamidou F."/>
            <person name="Sanogo M.D."/>
            <person name="Zwaenepoel A."/>
            <person name="Wallace J."/>
            <person name="Van De Peer Y."/>
            <person name="Van Deynze A."/>
        </authorList>
    </citation>
    <scope>NUCLEOTIDE SEQUENCE</scope>
    <source>
        <tissue evidence="1">Leaves</tissue>
    </source>
</reference>
<comment type="caution">
    <text evidence="1">The sequence shown here is derived from an EMBL/GenBank/DDBJ whole genome shotgun (WGS) entry which is preliminary data.</text>
</comment>
<gene>
    <name evidence="1" type="ORF">HU200_057668</name>
</gene>
<sequence>MGSTLLCAELFQKESTHSYLRESKGAYLHCQD</sequence>
<proteinExistence type="predicted"/>
<dbReference type="Proteomes" id="UP000636709">
    <property type="component" value="Unassembled WGS sequence"/>
</dbReference>
<dbReference type="AlphaFoldDB" id="A0A835AF43"/>
<keyword evidence="2" id="KW-1185">Reference proteome</keyword>
<evidence type="ECO:0000313" key="2">
    <source>
        <dbReference type="Proteomes" id="UP000636709"/>
    </source>
</evidence>
<accession>A0A835AF43</accession>
<protein>
    <submittedName>
        <fullName evidence="1">Uncharacterized protein</fullName>
    </submittedName>
</protein>